<evidence type="ECO:0000259" key="1">
    <source>
        <dbReference type="Pfam" id="PF23343"/>
    </source>
</evidence>
<dbReference type="Pfam" id="PF23343">
    <property type="entry name" value="REP_ORF2-G2P"/>
    <property type="match status" value="1"/>
</dbReference>
<dbReference type="Proteomes" id="UP000178794">
    <property type="component" value="Unassembled WGS sequence"/>
</dbReference>
<comment type="caution">
    <text evidence="2">The sequence shown here is derived from an EMBL/GenBank/DDBJ whole genome shotgun (WGS) entry which is preliminary data.</text>
</comment>
<protein>
    <recommendedName>
        <fullName evidence="1">Replication-associated protein ORF2/G2P domain-containing protein</fullName>
    </recommendedName>
</protein>
<reference evidence="2 3" key="1">
    <citation type="journal article" date="2016" name="Nat. Commun.">
        <title>Thousands of microbial genomes shed light on interconnected biogeochemical processes in an aquifer system.</title>
        <authorList>
            <person name="Anantharaman K."/>
            <person name="Brown C.T."/>
            <person name="Hug L.A."/>
            <person name="Sharon I."/>
            <person name="Castelle C.J."/>
            <person name="Probst A.J."/>
            <person name="Thomas B.C."/>
            <person name="Singh A."/>
            <person name="Wilkins M.J."/>
            <person name="Karaoz U."/>
            <person name="Brodie E.L."/>
            <person name="Williams K.H."/>
            <person name="Hubbard S.S."/>
            <person name="Banfield J.F."/>
        </authorList>
    </citation>
    <scope>NUCLEOTIDE SEQUENCE [LARGE SCALE GENOMIC DNA]</scope>
</reference>
<dbReference type="AlphaFoldDB" id="A0A1F6DCZ9"/>
<accession>A0A1F6DCZ9</accession>
<proteinExistence type="predicted"/>
<evidence type="ECO:0000313" key="2">
    <source>
        <dbReference type="EMBL" id="OGG59294.1"/>
    </source>
</evidence>
<dbReference type="STRING" id="1798492.A3C89_03010"/>
<organism evidence="2 3">
    <name type="scientific">Candidatus Kaiserbacteria bacterium RIFCSPHIGHO2_02_FULL_50_50</name>
    <dbReference type="NCBI Taxonomy" id="1798492"/>
    <lineage>
        <taxon>Bacteria</taxon>
        <taxon>Candidatus Kaiseribacteriota</taxon>
    </lineage>
</organism>
<sequence>MRISNQKIIICGNYMEIYEFEEVYGYAFEVPSSEVCSVYEMSDVEKEKRKIENRKKSQHRAGNRIRRLVDSNHERWVDDGGHICTLSFLTLTFAENLSTIDVANKIFSKFVKRLNYKIFKSKRSELAYLAVIEFQKRGAVHYHCVMFNLPDKVIKEERKERLIANVWGHGFVDIKEITETRAVAYYLTNYLKKKYDDERYDGKKKYFASRNLQKPLFIRNMERILAIRKICVGTELLYEKTFKSELLGESIYQKLKLTPELKARIRDVLNVIR</sequence>
<dbReference type="EMBL" id="MFLF01000017">
    <property type="protein sequence ID" value="OGG59294.1"/>
    <property type="molecule type" value="Genomic_DNA"/>
</dbReference>
<feature type="domain" description="Replication-associated protein ORF2/G2P" evidence="1">
    <location>
        <begin position="87"/>
        <end position="194"/>
    </location>
</feature>
<evidence type="ECO:0000313" key="3">
    <source>
        <dbReference type="Proteomes" id="UP000178794"/>
    </source>
</evidence>
<dbReference type="InterPro" id="IPR056906">
    <property type="entry name" value="ORF2/G2P_dom"/>
</dbReference>
<gene>
    <name evidence="2" type="ORF">A3C89_03010</name>
</gene>
<name>A0A1F6DCZ9_9BACT</name>